<reference evidence="2 3" key="1">
    <citation type="submission" date="2024-06" db="EMBL/GenBank/DDBJ databases">
        <title>Sorghum-associated microbial communities from plants grown in Nebraska, USA.</title>
        <authorList>
            <person name="Schachtman D."/>
        </authorList>
    </citation>
    <scope>NUCLEOTIDE SEQUENCE [LARGE SCALE GENOMIC DNA]</scope>
    <source>
        <strain evidence="2 3">2709</strain>
    </source>
</reference>
<protein>
    <submittedName>
        <fullName evidence="2">Uncharacterized protein</fullName>
    </submittedName>
</protein>
<gene>
    <name evidence="2" type="ORF">ABIE13_002838</name>
</gene>
<keyword evidence="1" id="KW-1133">Transmembrane helix</keyword>
<keyword evidence="1" id="KW-0812">Transmembrane</keyword>
<name>A0ABV2Q9N6_9BURK</name>
<keyword evidence="1" id="KW-0472">Membrane</keyword>
<comment type="caution">
    <text evidence="2">The sequence shown here is derived from an EMBL/GenBank/DDBJ whole genome shotgun (WGS) entry which is preliminary data.</text>
</comment>
<evidence type="ECO:0000313" key="3">
    <source>
        <dbReference type="Proteomes" id="UP001549320"/>
    </source>
</evidence>
<evidence type="ECO:0000256" key="1">
    <source>
        <dbReference type="SAM" id="Phobius"/>
    </source>
</evidence>
<evidence type="ECO:0000313" key="2">
    <source>
        <dbReference type="EMBL" id="MET4577727.1"/>
    </source>
</evidence>
<dbReference type="Proteomes" id="UP001549320">
    <property type="component" value="Unassembled WGS sequence"/>
</dbReference>
<keyword evidence="3" id="KW-1185">Reference proteome</keyword>
<organism evidence="2 3">
    <name type="scientific">Ottowia thiooxydans</name>
    <dbReference type="NCBI Taxonomy" id="219182"/>
    <lineage>
        <taxon>Bacteria</taxon>
        <taxon>Pseudomonadati</taxon>
        <taxon>Pseudomonadota</taxon>
        <taxon>Betaproteobacteria</taxon>
        <taxon>Burkholderiales</taxon>
        <taxon>Comamonadaceae</taxon>
        <taxon>Ottowia</taxon>
    </lineage>
</organism>
<feature type="transmembrane region" description="Helical" evidence="1">
    <location>
        <begin position="12"/>
        <end position="31"/>
    </location>
</feature>
<sequence length="33" mass="3794">MKHEIGPIERRLRNVSGVLLLALLFGLYGNARW</sequence>
<dbReference type="EMBL" id="JBEPSH010000005">
    <property type="protein sequence ID" value="MET4577727.1"/>
    <property type="molecule type" value="Genomic_DNA"/>
</dbReference>
<proteinExistence type="predicted"/>
<accession>A0ABV2Q9N6</accession>